<keyword evidence="4" id="KW-1185">Reference proteome</keyword>
<dbReference type="Gene3D" id="2.30.180.10">
    <property type="entry name" value="FAS1 domain"/>
    <property type="match status" value="1"/>
</dbReference>
<evidence type="ECO:0000256" key="1">
    <source>
        <dbReference type="SAM" id="SignalP"/>
    </source>
</evidence>
<dbReference type="InterPro" id="IPR000782">
    <property type="entry name" value="FAS1_domain"/>
</dbReference>
<keyword evidence="1" id="KW-0732">Signal</keyword>
<dbReference type="Proteomes" id="UP001205105">
    <property type="component" value="Unassembled WGS sequence"/>
</dbReference>
<comment type="caution">
    <text evidence="3">The sequence shown here is derived from an EMBL/GenBank/DDBJ whole genome shotgun (WGS) entry which is preliminary data.</text>
</comment>
<gene>
    <name evidence="3" type="ORF">COHA_007506</name>
</gene>
<feature type="chain" id="PRO_5042159069" description="FAS1 domain-containing protein" evidence="1">
    <location>
        <begin position="22"/>
        <end position="199"/>
    </location>
</feature>
<feature type="domain" description="FAS1" evidence="2">
    <location>
        <begin position="34"/>
        <end position="193"/>
    </location>
</feature>
<dbReference type="SUPFAM" id="SSF82153">
    <property type="entry name" value="FAS1 domain"/>
    <property type="match status" value="1"/>
</dbReference>
<proteinExistence type="predicted"/>
<dbReference type="AlphaFoldDB" id="A0AAD5DQP4"/>
<dbReference type="EMBL" id="JADXDR010000119">
    <property type="protein sequence ID" value="KAI7838709.1"/>
    <property type="molecule type" value="Genomic_DNA"/>
</dbReference>
<protein>
    <recommendedName>
        <fullName evidence="2">FAS1 domain-containing protein</fullName>
    </recommendedName>
</protein>
<evidence type="ECO:0000259" key="2">
    <source>
        <dbReference type="PROSITE" id="PS50213"/>
    </source>
</evidence>
<name>A0AAD5DQP4_9CHLO</name>
<feature type="signal peptide" evidence="1">
    <location>
        <begin position="1"/>
        <end position="21"/>
    </location>
</feature>
<dbReference type="Pfam" id="PF02469">
    <property type="entry name" value="Fasciclin"/>
    <property type="match status" value="1"/>
</dbReference>
<accession>A0AAD5DQP4</accession>
<evidence type="ECO:0000313" key="4">
    <source>
        <dbReference type="Proteomes" id="UP001205105"/>
    </source>
</evidence>
<organism evidence="3 4">
    <name type="scientific">Chlorella ohadii</name>
    <dbReference type="NCBI Taxonomy" id="2649997"/>
    <lineage>
        <taxon>Eukaryota</taxon>
        <taxon>Viridiplantae</taxon>
        <taxon>Chlorophyta</taxon>
        <taxon>core chlorophytes</taxon>
        <taxon>Trebouxiophyceae</taxon>
        <taxon>Chlorellales</taxon>
        <taxon>Chlorellaceae</taxon>
        <taxon>Chlorella clade</taxon>
        <taxon>Chlorella</taxon>
    </lineage>
</organism>
<dbReference type="PROSITE" id="PS50213">
    <property type="entry name" value="FAS1"/>
    <property type="match status" value="1"/>
</dbReference>
<evidence type="ECO:0000313" key="3">
    <source>
        <dbReference type="EMBL" id="KAI7838709.1"/>
    </source>
</evidence>
<reference evidence="3" key="1">
    <citation type="submission" date="2020-11" db="EMBL/GenBank/DDBJ databases">
        <title>Chlorella ohadii genome sequencing and assembly.</title>
        <authorList>
            <person name="Murik O."/>
            <person name="Treves H."/>
            <person name="Kedem I."/>
            <person name="Shotland Y."/>
            <person name="Kaplan A."/>
        </authorList>
    </citation>
    <scope>NUCLEOTIDE SEQUENCE</scope>
    <source>
        <strain evidence="3">1</strain>
    </source>
</reference>
<dbReference type="InterPro" id="IPR036378">
    <property type="entry name" value="FAS1_dom_sf"/>
</dbReference>
<sequence>MLSRKWLAALALLALCAVAAGRELQAKKNTVTPYAANLYEAVTKAQLFTLKAAIDAAGLTVAFQNPNLGVTLFAPTEAAWQRFYRDCAKPPKKAADVAKYCSFDKLKAAKKSELQQFVQYMVLYGSATVQAGNDWWPIGRQFVKKPSLFDKNIMRLRYLAPYYEAHGTGRDSNVTIPNLGAGKSLMHIVDNVITYSPLG</sequence>